<comment type="caution">
    <text evidence="2">The sequence shown here is derived from an EMBL/GenBank/DDBJ whole genome shotgun (WGS) entry which is preliminary data.</text>
</comment>
<dbReference type="PANTHER" id="PTHR33169:SF14">
    <property type="entry name" value="TRANSCRIPTIONAL REGULATOR RV3488"/>
    <property type="match status" value="1"/>
</dbReference>
<dbReference type="InterPro" id="IPR005149">
    <property type="entry name" value="Tscrpt_reg_PadR_N"/>
</dbReference>
<evidence type="ECO:0000313" key="3">
    <source>
        <dbReference type="Proteomes" id="UP000758168"/>
    </source>
</evidence>
<proteinExistence type="predicted"/>
<evidence type="ECO:0000259" key="1">
    <source>
        <dbReference type="Pfam" id="PF03551"/>
    </source>
</evidence>
<dbReference type="SUPFAM" id="SSF46785">
    <property type="entry name" value="Winged helix' DNA-binding domain"/>
    <property type="match status" value="1"/>
</dbReference>
<dbReference type="Gene3D" id="1.10.10.10">
    <property type="entry name" value="Winged helix-like DNA-binding domain superfamily/Winged helix DNA-binding domain"/>
    <property type="match status" value="1"/>
</dbReference>
<dbReference type="Proteomes" id="UP000758168">
    <property type="component" value="Unassembled WGS sequence"/>
</dbReference>
<dbReference type="RefSeq" id="WP_210058823.1">
    <property type="nucleotide sequence ID" value="NZ_BAAAMH010000045.1"/>
</dbReference>
<feature type="domain" description="Transcription regulator PadR N-terminal" evidence="1">
    <location>
        <begin position="19"/>
        <end position="88"/>
    </location>
</feature>
<dbReference type="InterPro" id="IPR052509">
    <property type="entry name" value="Metal_resp_DNA-bind_regulator"/>
</dbReference>
<keyword evidence="3" id="KW-1185">Reference proteome</keyword>
<dbReference type="InterPro" id="IPR036390">
    <property type="entry name" value="WH_DNA-bd_sf"/>
</dbReference>
<dbReference type="PANTHER" id="PTHR33169">
    <property type="entry name" value="PADR-FAMILY TRANSCRIPTIONAL REGULATOR"/>
    <property type="match status" value="1"/>
</dbReference>
<sequence length="117" mass="12764">MASVERSSLVLRGVLDLCLLALLTDRAVYGYELSERLGAFGLPVAPGSVYPLLARLERQGLVKTELRPSERGPARKYYALTAEGRRVLVEGHLEWESITAAVDRVLCQSPPSPNLGS</sequence>
<gene>
    <name evidence="2" type="ORF">JOF54_003832</name>
</gene>
<organism evidence="2 3">
    <name type="scientific">Microlunatus capsulatus</name>
    <dbReference type="NCBI Taxonomy" id="99117"/>
    <lineage>
        <taxon>Bacteria</taxon>
        <taxon>Bacillati</taxon>
        <taxon>Actinomycetota</taxon>
        <taxon>Actinomycetes</taxon>
        <taxon>Propionibacteriales</taxon>
        <taxon>Propionibacteriaceae</taxon>
        <taxon>Microlunatus</taxon>
    </lineage>
</organism>
<dbReference type="Pfam" id="PF03551">
    <property type="entry name" value="PadR"/>
    <property type="match status" value="1"/>
</dbReference>
<accession>A0ABS4ZDT8</accession>
<dbReference type="InterPro" id="IPR036388">
    <property type="entry name" value="WH-like_DNA-bd_sf"/>
</dbReference>
<evidence type="ECO:0000313" key="2">
    <source>
        <dbReference type="EMBL" id="MBP2418910.1"/>
    </source>
</evidence>
<reference evidence="2 3" key="1">
    <citation type="submission" date="2021-03" db="EMBL/GenBank/DDBJ databases">
        <title>Sequencing the genomes of 1000 actinobacteria strains.</title>
        <authorList>
            <person name="Klenk H.-P."/>
        </authorList>
    </citation>
    <scope>NUCLEOTIDE SEQUENCE [LARGE SCALE GENOMIC DNA]</scope>
    <source>
        <strain evidence="2 3">DSM 12936</strain>
    </source>
</reference>
<protein>
    <submittedName>
        <fullName evidence="2">PadR family transcriptional regulator PadR</fullName>
    </submittedName>
</protein>
<dbReference type="EMBL" id="JAGIOB010000001">
    <property type="protein sequence ID" value="MBP2418910.1"/>
    <property type="molecule type" value="Genomic_DNA"/>
</dbReference>
<name>A0ABS4ZDT8_9ACTN</name>